<dbReference type="InterPro" id="IPR027417">
    <property type="entry name" value="P-loop_NTPase"/>
</dbReference>
<protein>
    <recommendedName>
        <fullName evidence="1">Dynamin stalk domain-containing protein</fullName>
    </recommendedName>
</protein>
<dbReference type="Proteomes" id="UP000011096">
    <property type="component" value="Unassembled WGS sequence"/>
</dbReference>
<dbReference type="Pfam" id="PF01031">
    <property type="entry name" value="Dynamin_M"/>
    <property type="match status" value="1"/>
</dbReference>
<sequence>MMNLVESYMKKPNSIILAVVSAENELERSPEENEYLKIDRSREAARNLGLDWHVLCNRKDDEVLDPREFVEGELFESGLWSSVPASDRGVRALQVKLRRVLQDHIKNGVPMLLGDLQESLSDREVESSRLGDRTTTPRDMRAYLVNIAGRFPKLARDGIRGHYDDPFFGGFNGTHRKLRSQLWDLNRALRHILLTLGSAQLVMGRLNAGPLQYATPAYLEELLQAYNDEVTCPQTVAWPT</sequence>
<dbReference type="InterPro" id="IPR000375">
    <property type="entry name" value="Dynamin_stalk"/>
</dbReference>
<comment type="caution">
    <text evidence="2">The sequence shown here is derived from an EMBL/GenBank/DDBJ whole genome shotgun (WGS) entry which is preliminary data.</text>
</comment>
<accession>A0A7J6IHH1</accession>
<feature type="domain" description="Dynamin stalk" evidence="1">
    <location>
        <begin position="70"/>
        <end position="162"/>
    </location>
</feature>
<keyword evidence="3" id="KW-1185">Reference proteome</keyword>
<dbReference type="RefSeq" id="XP_031880839.2">
    <property type="nucleotide sequence ID" value="XM_032022292.2"/>
</dbReference>
<dbReference type="GeneID" id="43606487"/>
<evidence type="ECO:0000259" key="1">
    <source>
        <dbReference type="Pfam" id="PF01031"/>
    </source>
</evidence>
<dbReference type="Gene3D" id="3.40.50.300">
    <property type="entry name" value="P-loop containing nucleotide triphosphate hydrolases"/>
    <property type="match status" value="1"/>
</dbReference>
<organism evidence="2 3">
    <name type="scientific">Colletotrichum fructicola (strain Nara gc5)</name>
    <name type="common">Anthracnose fungus</name>
    <name type="synonym">Colletotrichum gloeosporioides (strain Nara gc5)</name>
    <dbReference type="NCBI Taxonomy" id="1213859"/>
    <lineage>
        <taxon>Eukaryota</taxon>
        <taxon>Fungi</taxon>
        <taxon>Dikarya</taxon>
        <taxon>Ascomycota</taxon>
        <taxon>Pezizomycotina</taxon>
        <taxon>Sordariomycetes</taxon>
        <taxon>Hypocreomycetidae</taxon>
        <taxon>Glomerellales</taxon>
        <taxon>Glomerellaceae</taxon>
        <taxon>Colletotrichum</taxon>
        <taxon>Colletotrichum gloeosporioides species complex</taxon>
    </lineage>
</organism>
<reference evidence="2 3" key="1">
    <citation type="submission" date="2012-08" db="EMBL/GenBank/DDBJ databases">
        <authorList>
            <person name="Gan P.H.P."/>
            <person name="Ikeda K."/>
            <person name="Irieda H."/>
            <person name="Narusaka M."/>
            <person name="O'Connell R.J."/>
            <person name="Narusaka Y."/>
            <person name="Takano Y."/>
            <person name="Kubo Y."/>
            <person name="Shirasu K."/>
        </authorList>
    </citation>
    <scope>NUCLEOTIDE SEQUENCE [LARGE SCALE GENOMIC DNA]</scope>
    <source>
        <strain evidence="2 3">Nara gc5</strain>
    </source>
</reference>
<reference evidence="2 3" key="2">
    <citation type="submission" date="2020-04" db="EMBL/GenBank/DDBJ databases">
        <title>Genome sequencing and assembly of multiple isolates from the Colletotrichum gloeosporioides species complex.</title>
        <authorList>
            <person name="Gan P."/>
            <person name="Shirasu K."/>
        </authorList>
    </citation>
    <scope>NUCLEOTIDE SEQUENCE [LARGE SCALE GENOMIC DNA]</scope>
    <source>
        <strain evidence="2 3">Nara gc5</strain>
    </source>
</reference>
<name>A0A7J6IHH1_COLFN</name>
<evidence type="ECO:0000313" key="3">
    <source>
        <dbReference type="Proteomes" id="UP000011096"/>
    </source>
</evidence>
<evidence type="ECO:0000313" key="2">
    <source>
        <dbReference type="EMBL" id="KAF4476058.1"/>
    </source>
</evidence>
<gene>
    <name evidence="2" type="ORF">CGGC5_v015339</name>
</gene>
<dbReference type="OrthoDB" id="415706at2759"/>
<dbReference type="EMBL" id="ANPB02000009">
    <property type="protein sequence ID" value="KAF4476058.1"/>
    <property type="molecule type" value="Genomic_DNA"/>
</dbReference>
<dbReference type="AlphaFoldDB" id="A0A7J6IHH1"/>
<dbReference type="InParanoid" id="A0A7J6IHH1"/>
<proteinExistence type="predicted"/>